<dbReference type="EMBL" id="BPLR01013967">
    <property type="protein sequence ID" value="GIY65160.1"/>
    <property type="molecule type" value="Genomic_DNA"/>
</dbReference>
<keyword evidence="2" id="KW-1185">Reference proteome</keyword>
<proteinExistence type="predicted"/>
<name>A0AAV4V6K6_CAEEX</name>
<comment type="caution">
    <text evidence="1">The sequence shown here is derived from an EMBL/GenBank/DDBJ whole genome shotgun (WGS) entry which is preliminary data.</text>
</comment>
<organism evidence="1 2">
    <name type="scientific">Caerostris extrusa</name>
    <name type="common">Bark spider</name>
    <name type="synonym">Caerostris bankana</name>
    <dbReference type="NCBI Taxonomy" id="172846"/>
    <lineage>
        <taxon>Eukaryota</taxon>
        <taxon>Metazoa</taxon>
        <taxon>Ecdysozoa</taxon>
        <taxon>Arthropoda</taxon>
        <taxon>Chelicerata</taxon>
        <taxon>Arachnida</taxon>
        <taxon>Araneae</taxon>
        <taxon>Araneomorphae</taxon>
        <taxon>Entelegynae</taxon>
        <taxon>Araneoidea</taxon>
        <taxon>Araneidae</taxon>
        <taxon>Caerostris</taxon>
    </lineage>
</organism>
<sequence>MFGNGSRVKNFRISTDAMLDKHGLSDMVNVEASWHKVCVMVAELHARHQLLLKYTTHASQVSPAGLVAPPHCQPV</sequence>
<evidence type="ECO:0000313" key="1">
    <source>
        <dbReference type="EMBL" id="GIY65160.1"/>
    </source>
</evidence>
<dbReference type="Proteomes" id="UP001054945">
    <property type="component" value="Unassembled WGS sequence"/>
</dbReference>
<accession>A0AAV4V6K6</accession>
<dbReference type="AlphaFoldDB" id="A0AAV4V6K6"/>
<evidence type="ECO:0000313" key="2">
    <source>
        <dbReference type="Proteomes" id="UP001054945"/>
    </source>
</evidence>
<gene>
    <name evidence="1" type="ORF">CEXT_423521</name>
</gene>
<reference evidence="1 2" key="1">
    <citation type="submission" date="2021-06" db="EMBL/GenBank/DDBJ databases">
        <title>Caerostris extrusa draft genome.</title>
        <authorList>
            <person name="Kono N."/>
            <person name="Arakawa K."/>
        </authorList>
    </citation>
    <scope>NUCLEOTIDE SEQUENCE [LARGE SCALE GENOMIC DNA]</scope>
</reference>
<protein>
    <submittedName>
        <fullName evidence="1">Uncharacterized protein</fullName>
    </submittedName>
</protein>